<organism evidence="1 2">
    <name type="scientific">Arxiozyma heterogenica</name>
    <dbReference type="NCBI Taxonomy" id="278026"/>
    <lineage>
        <taxon>Eukaryota</taxon>
        <taxon>Fungi</taxon>
        <taxon>Dikarya</taxon>
        <taxon>Ascomycota</taxon>
        <taxon>Saccharomycotina</taxon>
        <taxon>Saccharomycetes</taxon>
        <taxon>Saccharomycetales</taxon>
        <taxon>Saccharomycetaceae</taxon>
        <taxon>Arxiozyma</taxon>
    </lineage>
</organism>
<gene>
    <name evidence="1" type="ORF">RI543_000832</name>
</gene>
<dbReference type="AlphaFoldDB" id="A0AAN7WQH0"/>
<name>A0AAN7WQH0_9SACH</name>
<keyword evidence="2" id="KW-1185">Reference proteome</keyword>
<accession>A0AAN7WQH0</accession>
<reference evidence="2" key="1">
    <citation type="submission" date="2023-07" db="EMBL/GenBank/DDBJ databases">
        <title>A draft genome of Kazachstania heterogenica Y-27499.</title>
        <authorList>
            <person name="Donic C."/>
            <person name="Kralova J.S."/>
            <person name="Fidel L."/>
            <person name="Ben-Dor S."/>
            <person name="Jung S."/>
        </authorList>
    </citation>
    <scope>NUCLEOTIDE SEQUENCE [LARGE SCALE GENOMIC DNA]</scope>
    <source>
        <strain evidence="2">Y27499</strain>
    </source>
</reference>
<comment type="caution">
    <text evidence="1">The sequence shown here is derived from an EMBL/GenBank/DDBJ whole genome shotgun (WGS) entry which is preliminary data.</text>
</comment>
<protein>
    <submittedName>
        <fullName evidence="1">Uncharacterized protein</fullName>
    </submittedName>
</protein>
<evidence type="ECO:0000313" key="1">
    <source>
        <dbReference type="EMBL" id="KAK5781647.1"/>
    </source>
</evidence>
<evidence type="ECO:0000313" key="2">
    <source>
        <dbReference type="Proteomes" id="UP001306508"/>
    </source>
</evidence>
<dbReference type="EMBL" id="JAWIZZ010000031">
    <property type="protein sequence ID" value="KAK5781647.1"/>
    <property type="molecule type" value="Genomic_DNA"/>
</dbReference>
<proteinExistence type="predicted"/>
<dbReference type="Proteomes" id="UP001306508">
    <property type="component" value="Unassembled WGS sequence"/>
</dbReference>
<sequence>MVDDVRKKFYEVYPSQKDPSEKRQHYPDKSLAPGLRELIDSKITNEPYRYLDRGTNKVEVFDSYYVLIDDSMYDSSFFDDTEYIFETVLAKMVKWDG</sequence>